<keyword evidence="1" id="KW-0472">Membrane</keyword>
<keyword evidence="1" id="KW-0812">Transmembrane</keyword>
<dbReference type="AlphaFoldDB" id="A0A6C0IR88"/>
<evidence type="ECO:0000256" key="1">
    <source>
        <dbReference type="SAM" id="Phobius"/>
    </source>
</evidence>
<organism evidence="2">
    <name type="scientific">viral metagenome</name>
    <dbReference type="NCBI Taxonomy" id="1070528"/>
    <lineage>
        <taxon>unclassified sequences</taxon>
        <taxon>metagenomes</taxon>
        <taxon>organismal metagenomes</taxon>
    </lineage>
</organism>
<accession>A0A6C0IR88</accession>
<reference evidence="2" key="1">
    <citation type="journal article" date="2020" name="Nature">
        <title>Giant virus diversity and host interactions through global metagenomics.</title>
        <authorList>
            <person name="Schulz F."/>
            <person name="Roux S."/>
            <person name="Paez-Espino D."/>
            <person name="Jungbluth S."/>
            <person name="Walsh D.A."/>
            <person name="Denef V.J."/>
            <person name="McMahon K.D."/>
            <person name="Konstantinidis K.T."/>
            <person name="Eloe-Fadrosh E.A."/>
            <person name="Kyrpides N.C."/>
            <person name="Woyke T."/>
        </authorList>
    </citation>
    <scope>NUCLEOTIDE SEQUENCE</scope>
    <source>
        <strain evidence="2">GVMAG-M-3300024258-28</strain>
    </source>
</reference>
<evidence type="ECO:0000313" key="2">
    <source>
        <dbReference type="EMBL" id="QHT94397.1"/>
    </source>
</evidence>
<proteinExistence type="predicted"/>
<dbReference type="EMBL" id="MN740220">
    <property type="protein sequence ID" value="QHT94397.1"/>
    <property type="molecule type" value="Genomic_DNA"/>
</dbReference>
<protein>
    <submittedName>
        <fullName evidence="2">Uncharacterized protein</fullName>
    </submittedName>
</protein>
<keyword evidence="1" id="KW-1133">Transmembrane helix</keyword>
<sequence>MEEDYEQFTPVDYGQFTPVDYEQFTPVDYYDYNDNYINSNQNGNYASKIKDYRQTGESIDNISFYRYLIPLKLFLYTSILICVGVWSFYLIFTL</sequence>
<name>A0A6C0IR88_9ZZZZ</name>
<feature type="transmembrane region" description="Helical" evidence="1">
    <location>
        <begin position="73"/>
        <end position="92"/>
    </location>
</feature>